<sequence length="408" mass="46073">MLFYIWQQQYTPGAMPGAIRSALDYHRFIHRNDITPCQTLSFMPPVAIGCGHELHPSEKRIAGCCPICEVKISLEFLDAIAAAITDAGGLWHHRKKQWHRYRPLRKGWHMARLQHEHMMAILELAVKQETAWEEQNPFKAITARKANTSAKALRMGVMERKYPALVVPDTAVAEPRGLKRKRATGTEKKKSVVFAPQGTCRREKMDAVIDINFGLRRPRAQYARTSTAYQAGAHAAPSKSGWEDTSNCIFKRDHVDFRNLKVFATDCPSQFYRSKLDPTARPGIQQGLLNSHPASQLIAKTLSKSVEKFDAKGRDVVALLSKFIKMSDAVVVLHQNDSVLDVRFSWLPDGEVEQQDEAQKLDQDRWTCCREAIGADRIAAKSVAYEPEADKELQANPWKRLKTDGGSR</sequence>
<proteinExistence type="predicted"/>
<evidence type="ECO:0000313" key="1">
    <source>
        <dbReference type="EMBL" id="KAF1921278.1"/>
    </source>
</evidence>
<keyword evidence="2" id="KW-1185">Reference proteome</keyword>
<evidence type="ECO:0000313" key="2">
    <source>
        <dbReference type="Proteomes" id="UP000800096"/>
    </source>
</evidence>
<organism evidence="1 2">
    <name type="scientific">Ampelomyces quisqualis</name>
    <name type="common">Powdery mildew agent</name>
    <dbReference type="NCBI Taxonomy" id="50730"/>
    <lineage>
        <taxon>Eukaryota</taxon>
        <taxon>Fungi</taxon>
        <taxon>Dikarya</taxon>
        <taxon>Ascomycota</taxon>
        <taxon>Pezizomycotina</taxon>
        <taxon>Dothideomycetes</taxon>
        <taxon>Pleosporomycetidae</taxon>
        <taxon>Pleosporales</taxon>
        <taxon>Pleosporineae</taxon>
        <taxon>Phaeosphaeriaceae</taxon>
        <taxon>Ampelomyces</taxon>
    </lineage>
</organism>
<gene>
    <name evidence="1" type="ORF">BDU57DRAFT_534980</name>
</gene>
<accession>A0A6A5R2A9</accession>
<protein>
    <submittedName>
        <fullName evidence="1">Uncharacterized protein</fullName>
    </submittedName>
</protein>
<dbReference type="AlphaFoldDB" id="A0A6A5R2A9"/>
<dbReference type="OrthoDB" id="3792274at2759"/>
<dbReference type="EMBL" id="ML979132">
    <property type="protein sequence ID" value="KAF1921278.1"/>
    <property type="molecule type" value="Genomic_DNA"/>
</dbReference>
<dbReference type="Proteomes" id="UP000800096">
    <property type="component" value="Unassembled WGS sequence"/>
</dbReference>
<name>A0A6A5R2A9_AMPQU</name>
<reference evidence="1" key="1">
    <citation type="journal article" date="2020" name="Stud. Mycol.">
        <title>101 Dothideomycetes genomes: a test case for predicting lifestyles and emergence of pathogens.</title>
        <authorList>
            <person name="Haridas S."/>
            <person name="Albert R."/>
            <person name="Binder M."/>
            <person name="Bloem J."/>
            <person name="Labutti K."/>
            <person name="Salamov A."/>
            <person name="Andreopoulos B."/>
            <person name="Baker S."/>
            <person name="Barry K."/>
            <person name="Bills G."/>
            <person name="Bluhm B."/>
            <person name="Cannon C."/>
            <person name="Castanera R."/>
            <person name="Culley D."/>
            <person name="Daum C."/>
            <person name="Ezra D."/>
            <person name="Gonzalez J."/>
            <person name="Henrissat B."/>
            <person name="Kuo A."/>
            <person name="Liang C."/>
            <person name="Lipzen A."/>
            <person name="Lutzoni F."/>
            <person name="Magnuson J."/>
            <person name="Mondo S."/>
            <person name="Nolan M."/>
            <person name="Ohm R."/>
            <person name="Pangilinan J."/>
            <person name="Park H.-J."/>
            <person name="Ramirez L."/>
            <person name="Alfaro M."/>
            <person name="Sun H."/>
            <person name="Tritt A."/>
            <person name="Yoshinaga Y."/>
            <person name="Zwiers L.-H."/>
            <person name="Turgeon B."/>
            <person name="Goodwin S."/>
            <person name="Spatafora J."/>
            <person name="Crous P."/>
            <person name="Grigoriev I."/>
        </authorList>
    </citation>
    <scope>NUCLEOTIDE SEQUENCE</scope>
    <source>
        <strain evidence="1">HMLAC05119</strain>
    </source>
</reference>